<dbReference type="AlphaFoldDB" id="A3XPJ4"/>
<accession>A3XPJ4</accession>
<sequence length="388" mass="44301">MRIKISKENDELLYKLKTLYNFKNDGIVPRIAFSNSLLSGKIFDIENDIIPSSDGKEFRDDKAIFGTVIGNGSNTIIFKSILDQHYSRNTFDDEFIKLFKLHLNHGLEIWNSKIEKADISKGDHIDILLKVVKSGLDLRKNVVKTNISTKNIDIKEFKDLLTFELGQTVEGDNVVIKINDLREFDNRNIAIAGMAGSGKTQLVKDILYQISKNTNNDLKFIFFDYKGEGNPEQLKPFLDATRCEFVDIVNDGGIEFNPFLSINLDERQRPFSIRAFVDTISTFVPRMGVSQENILITLINDLLDSKNGGYPTILELFEGLENYYEENNIRQDTLYSIIRDLSTNIFNCNPNNPNILDKSLYLNLPPALSDWTCNKKLDFKLSDYAASF</sequence>
<reference evidence="2 3" key="1">
    <citation type="journal article" date="2007" name="Nature">
        <title>Light stimulates growth of proteorhodopsin-containing marine Flavobacteria.</title>
        <authorList>
            <person name="Gomez-Consarnau L."/>
            <person name="Gonzalez J.M."/>
            <person name="Coll-Llado M."/>
            <person name="Gourdon P."/>
            <person name="Pascher T."/>
            <person name="Neutze R."/>
            <person name="Pedros-Alio C."/>
            <person name="Pinhassi J."/>
        </authorList>
    </citation>
    <scope>NUCLEOTIDE SEQUENCE [LARGE SCALE GENOMIC DNA]</scope>
    <source>
        <strain evidence="2 3">MED217</strain>
    </source>
</reference>
<dbReference type="Proteomes" id="UP000001601">
    <property type="component" value="Unassembled WGS sequence"/>
</dbReference>
<evidence type="ECO:0000313" key="2">
    <source>
        <dbReference type="EMBL" id="EAQ48528.1"/>
    </source>
</evidence>
<organism evidence="2 3">
    <name type="scientific">Leeuwenhoekiella blandensis (strain CECT 7118 / CCUG 51940 / KCTC 22103 / MED217)</name>
    <name type="common">Flavobacterium sp. (strain MED217)</name>
    <dbReference type="NCBI Taxonomy" id="398720"/>
    <lineage>
        <taxon>Bacteria</taxon>
        <taxon>Pseudomonadati</taxon>
        <taxon>Bacteroidota</taxon>
        <taxon>Flavobacteriia</taxon>
        <taxon>Flavobacteriales</taxon>
        <taxon>Flavobacteriaceae</taxon>
        <taxon>Leeuwenhoekiella</taxon>
    </lineage>
</organism>
<dbReference type="InterPro" id="IPR002789">
    <property type="entry name" value="HerA_central"/>
</dbReference>
<dbReference type="STRING" id="398720.MED217_08275"/>
<proteinExistence type="predicted"/>
<dbReference type="Pfam" id="PF01935">
    <property type="entry name" value="DUF87"/>
    <property type="match status" value="1"/>
</dbReference>
<dbReference type="SUPFAM" id="SSF52540">
    <property type="entry name" value="P-loop containing nucleoside triphosphate hydrolases"/>
    <property type="match status" value="1"/>
</dbReference>
<dbReference type="Gene3D" id="3.40.50.300">
    <property type="entry name" value="P-loop containing nucleotide triphosphate hydrolases"/>
    <property type="match status" value="1"/>
</dbReference>
<dbReference type="InterPro" id="IPR027417">
    <property type="entry name" value="P-loop_NTPase"/>
</dbReference>
<dbReference type="HOGENOM" id="CLU_039821_0_0_10"/>
<protein>
    <recommendedName>
        <fullName evidence="1">Helicase HerA central domain-containing protein</fullName>
    </recommendedName>
</protein>
<evidence type="ECO:0000313" key="3">
    <source>
        <dbReference type="Proteomes" id="UP000001601"/>
    </source>
</evidence>
<name>A3XPJ4_LEEBM</name>
<dbReference type="Gene3D" id="1.10.1220.160">
    <property type="entry name" value="DNA sulphur modification protein DndE"/>
    <property type="match status" value="1"/>
</dbReference>
<dbReference type="eggNOG" id="COG0433">
    <property type="taxonomic scope" value="Bacteria"/>
</dbReference>
<gene>
    <name evidence="2" type="ORF">MED217_08275</name>
</gene>
<dbReference type="Pfam" id="PF08870">
    <property type="entry name" value="DndE"/>
    <property type="match status" value="1"/>
</dbReference>
<evidence type="ECO:0000259" key="1">
    <source>
        <dbReference type="Pfam" id="PF01935"/>
    </source>
</evidence>
<dbReference type="EMBL" id="AANC01000007">
    <property type="protein sequence ID" value="EAQ48528.1"/>
    <property type="molecule type" value="Genomic_DNA"/>
</dbReference>
<dbReference type="InterPro" id="IPR038472">
    <property type="entry name" value="DndE_sf"/>
</dbReference>
<feature type="domain" description="Helicase HerA central" evidence="1">
    <location>
        <begin position="163"/>
        <end position="341"/>
    </location>
</feature>
<dbReference type="InterPro" id="IPR014969">
    <property type="entry name" value="DNA_S_DndE"/>
</dbReference>
<keyword evidence="3" id="KW-1185">Reference proteome</keyword>
<comment type="caution">
    <text evidence="2">The sequence shown here is derived from an EMBL/GenBank/DDBJ whole genome shotgun (WGS) entry which is preliminary data.</text>
</comment>
<dbReference type="RefSeq" id="WP_009780032.1">
    <property type="nucleotide sequence ID" value="NZ_CH672395.1"/>
</dbReference>